<dbReference type="SUPFAM" id="SSF55961">
    <property type="entry name" value="Bet v1-like"/>
    <property type="match status" value="1"/>
</dbReference>
<evidence type="ECO:0000313" key="2">
    <source>
        <dbReference type="Proteomes" id="UP001501821"/>
    </source>
</evidence>
<gene>
    <name evidence="1" type="ORF">GCM10022242_40300</name>
</gene>
<dbReference type="InterPro" id="IPR023393">
    <property type="entry name" value="START-like_dom_sf"/>
</dbReference>
<dbReference type="Gene3D" id="3.30.530.20">
    <property type="match status" value="1"/>
</dbReference>
<dbReference type="RefSeq" id="WP_344778889.1">
    <property type="nucleotide sequence ID" value="NZ_BAABAH010000021.1"/>
</dbReference>
<comment type="caution">
    <text evidence="1">The sequence shown here is derived from an EMBL/GenBank/DDBJ whole genome shotgun (WGS) entry which is preliminary data.</text>
</comment>
<protein>
    <recommendedName>
        <fullName evidence="3">DUF2505 domain-containing protein</fullName>
    </recommendedName>
</protein>
<sequence length="160" mass="17138">MATTVEYEMVYDAPAESVAAMLSDPAFREEVCQEMRAISHEVHIDGDASGKKVRIEMVQPTEGVPAVAAKIVGSTTEIVQEEVWSSPTDGKITVTIPGKPGEMSGTATLVEADGVTREQVRMDIKVKIPLVAGKIEGVLAKVLRSALKAEERVGRKYLAG</sequence>
<dbReference type="Pfam" id="PF10698">
    <property type="entry name" value="DUF2505"/>
    <property type="match status" value="1"/>
</dbReference>
<dbReference type="Proteomes" id="UP001501821">
    <property type="component" value="Unassembled WGS sequence"/>
</dbReference>
<organism evidence="1 2">
    <name type="scientific">Nocardioides panacisoli</name>
    <dbReference type="NCBI Taxonomy" id="627624"/>
    <lineage>
        <taxon>Bacteria</taxon>
        <taxon>Bacillati</taxon>
        <taxon>Actinomycetota</taxon>
        <taxon>Actinomycetes</taxon>
        <taxon>Propionibacteriales</taxon>
        <taxon>Nocardioidaceae</taxon>
        <taxon>Nocardioides</taxon>
    </lineage>
</organism>
<name>A0ABP7J5E1_9ACTN</name>
<evidence type="ECO:0008006" key="3">
    <source>
        <dbReference type="Google" id="ProtNLM"/>
    </source>
</evidence>
<reference evidence="2" key="1">
    <citation type="journal article" date="2019" name="Int. J. Syst. Evol. Microbiol.">
        <title>The Global Catalogue of Microorganisms (GCM) 10K type strain sequencing project: providing services to taxonomists for standard genome sequencing and annotation.</title>
        <authorList>
            <consortium name="The Broad Institute Genomics Platform"/>
            <consortium name="The Broad Institute Genome Sequencing Center for Infectious Disease"/>
            <person name="Wu L."/>
            <person name="Ma J."/>
        </authorList>
    </citation>
    <scope>NUCLEOTIDE SEQUENCE [LARGE SCALE GENOMIC DNA]</scope>
    <source>
        <strain evidence="2">JCM 16953</strain>
    </source>
</reference>
<keyword evidence="2" id="KW-1185">Reference proteome</keyword>
<dbReference type="InterPro" id="IPR019639">
    <property type="entry name" value="DUF2505"/>
</dbReference>
<dbReference type="EMBL" id="BAABAH010000021">
    <property type="protein sequence ID" value="GAA3835274.1"/>
    <property type="molecule type" value="Genomic_DNA"/>
</dbReference>
<accession>A0ABP7J5E1</accession>
<evidence type="ECO:0000313" key="1">
    <source>
        <dbReference type="EMBL" id="GAA3835274.1"/>
    </source>
</evidence>
<proteinExistence type="predicted"/>